<dbReference type="GO" id="GO:0055085">
    <property type="term" value="P:transmembrane transport"/>
    <property type="evidence" value="ECO:0007669"/>
    <property type="project" value="InterPro"/>
</dbReference>
<evidence type="ECO:0000256" key="3">
    <source>
        <dbReference type="ARBA" id="ARBA00022989"/>
    </source>
</evidence>
<dbReference type="InterPro" id="IPR002645">
    <property type="entry name" value="STAS_dom"/>
</dbReference>
<evidence type="ECO:0000256" key="5">
    <source>
        <dbReference type="SAM" id="Phobius"/>
    </source>
</evidence>
<evidence type="ECO:0000256" key="2">
    <source>
        <dbReference type="ARBA" id="ARBA00022692"/>
    </source>
</evidence>
<dbReference type="EMBL" id="PGFB01000001">
    <property type="protein sequence ID" value="PJJ65031.1"/>
    <property type="molecule type" value="Genomic_DNA"/>
</dbReference>
<dbReference type="AlphaFoldDB" id="A0A2M9C3B2"/>
<keyword evidence="4 5" id="KW-0472">Membrane</keyword>
<dbReference type="Pfam" id="PF00916">
    <property type="entry name" value="Sulfate_transp"/>
    <property type="match status" value="1"/>
</dbReference>
<feature type="transmembrane region" description="Helical" evidence="5">
    <location>
        <begin position="210"/>
        <end position="233"/>
    </location>
</feature>
<evidence type="ECO:0000256" key="1">
    <source>
        <dbReference type="ARBA" id="ARBA00004141"/>
    </source>
</evidence>
<comment type="caution">
    <text evidence="7">The sequence shown here is derived from an EMBL/GenBank/DDBJ whole genome shotgun (WGS) entry which is preliminary data.</text>
</comment>
<dbReference type="Gene3D" id="3.30.750.24">
    <property type="entry name" value="STAS domain"/>
    <property type="match status" value="1"/>
</dbReference>
<comment type="subcellular location">
    <subcellularLocation>
        <location evidence="1">Membrane</location>
        <topology evidence="1">Multi-pass membrane protein</topology>
    </subcellularLocation>
</comment>
<dbReference type="InterPro" id="IPR036513">
    <property type="entry name" value="STAS_dom_sf"/>
</dbReference>
<dbReference type="PROSITE" id="PS50801">
    <property type="entry name" value="STAS"/>
    <property type="match status" value="1"/>
</dbReference>
<feature type="transmembrane region" description="Helical" evidence="5">
    <location>
        <begin position="384"/>
        <end position="413"/>
    </location>
</feature>
<keyword evidence="2 5" id="KW-0812">Transmembrane</keyword>
<feature type="transmembrane region" description="Helical" evidence="5">
    <location>
        <begin position="133"/>
        <end position="151"/>
    </location>
</feature>
<dbReference type="GO" id="GO:0016020">
    <property type="term" value="C:membrane"/>
    <property type="evidence" value="ECO:0007669"/>
    <property type="project" value="UniProtKB-SubCell"/>
</dbReference>
<gene>
    <name evidence="7" type="ORF">CLV54_0056</name>
</gene>
<evidence type="ECO:0000256" key="4">
    <source>
        <dbReference type="ARBA" id="ARBA00023136"/>
    </source>
</evidence>
<name>A0A2M9C3B2_9MICO</name>
<evidence type="ECO:0000259" key="6">
    <source>
        <dbReference type="PROSITE" id="PS50801"/>
    </source>
</evidence>
<dbReference type="PANTHER" id="PTHR11814">
    <property type="entry name" value="SULFATE TRANSPORTER"/>
    <property type="match status" value="1"/>
</dbReference>
<feature type="transmembrane region" description="Helical" evidence="5">
    <location>
        <begin position="352"/>
        <end position="372"/>
    </location>
</feature>
<feature type="transmembrane region" description="Helical" evidence="5">
    <location>
        <begin position="78"/>
        <end position="97"/>
    </location>
</feature>
<dbReference type="Pfam" id="PF01740">
    <property type="entry name" value="STAS"/>
    <property type="match status" value="1"/>
</dbReference>
<protein>
    <submittedName>
        <fullName evidence="7">MFS superfamily sulfate permease-like transporter</fullName>
    </submittedName>
</protein>
<dbReference type="SUPFAM" id="SSF52091">
    <property type="entry name" value="SpoIIaa-like"/>
    <property type="match status" value="1"/>
</dbReference>
<dbReference type="Proteomes" id="UP000230161">
    <property type="component" value="Unassembled WGS sequence"/>
</dbReference>
<feature type="transmembrane region" description="Helical" evidence="5">
    <location>
        <begin position="47"/>
        <end position="66"/>
    </location>
</feature>
<feature type="transmembrane region" description="Helical" evidence="5">
    <location>
        <begin position="180"/>
        <end position="198"/>
    </location>
</feature>
<feature type="transmembrane region" description="Helical" evidence="5">
    <location>
        <begin position="103"/>
        <end position="121"/>
    </location>
</feature>
<evidence type="ECO:0000313" key="8">
    <source>
        <dbReference type="Proteomes" id="UP000230161"/>
    </source>
</evidence>
<accession>A0A2M9C3B2</accession>
<proteinExistence type="predicted"/>
<dbReference type="InterPro" id="IPR001902">
    <property type="entry name" value="SLC26A/SulP_fam"/>
</dbReference>
<feature type="transmembrane region" description="Helical" evidence="5">
    <location>
        <begin position="326"/>
        <end position="346"/>
    </location>
</feature>
<dbReference type="RefSeq" id="WP_245861180.1">
    <property type="nucleotide sequence ID" value="NZ_PGFB01000001.1"/>
</dbReference>
<organism evidence="7 8">
    <name type="scientific">Compostimonas suwonensis</name>
    <dbReference type="NCBI Taxonomy" id="1048394"/>
    <lineage>
        <taxon>Bacteria</taxon>
        <taxon>Bacillati</taxon>
        <taxon>Actinomycetota</taxon>
        <taxon>Actinomycetes</taxon>
        <taxon>Micrococcales</taxon>
        <taxon>Microbacteriaceae</taxon>
        <taxon>Compostimonas</taxon>
    </lineage>
</organism>
<keyword evidence="3 5" id="KW-1133">Transmembrane helix</keyword>
<keyword evidence="8" id="KW-1185">Reference proteome</keyword>
<evidence type="ECO:0000313" key="7">
    <source>
        <dbReference type="EMBL" id="PJJ65031.1"/>
    </source>
</evidence>
<sequence>MSARPGWFLPTLSGYRRNWLGPDILAGVSAGAVVVPQAMAYATIADLPVQIGLYTCMVPMLVYALLGGSRAMSVSTTSTIATLTATTLVTAGVAANSDDATRDLMTLTLLVGLMLLLARLLKLGSLVENINKATIIGIQVGVGATVAVGQLPKMLGVDSNFSGHGFVRSLAATIEVVPRANLATVLLSVSSIAVLLLVKRFAPRVPGPLIVVVGGILLAAFSGLTDAGVALIAPVPQGIPLPGLPSFADVGSLVPGALAIAVMAFLESTSVARGIRRTGEKQIDSDQELLATSAANLAGSFFQTLPAAGGFSQSAVNQGAGARTQLSTLVTAGLAVLVALFLGGVLSLLPQATLAAMVFVAVAGLIDVRGLARLARISPVEFWIAIATTIVGLTVGLLPAVAVGVVTTLVTVLRELNKPRVSAGERRGEVLTVKLEAPLYTANVLGTELAVLALVETARAAQPVRAVVLDMSVIQATSVTVLDTLADLDRELGQLGVSLRIAALPEASAALARKTSWFRGLEEGGRVFPTVGEGLEARAVTEGETG</sequence>
<feature type="transmembrane region" description="Helical" evidence="5">
    <location>
        <begin position="253"/>
        <end position="272"/>
    </location>
</feature>
<dbReference type="InterPro" id="IPR011547">
    <property type="entry name" value="SLC26A/SulP_dom"/>
</dbReference>
<reference evidence="7 8" key="1">
    <citation type="submission" date="2017-11" db="EMBL/GenBank/DDBJ databases">
        <title>Genomic Encyclopedia of Archaeal and Bacterial Type Strains, Phase II (KMG-II): From Individual Species to Whole Genera.</title>
        <authorList>
            <person name="Goeker M."/>
        </authorList>
    </citation>
    <scope>NUCLEOTIDE SEQUENCE [LARGE SCALE GENOMIC DNA]</scope>
    <source>
        <strain evidence="7 8">DSM 25625</strain>
    </source>
</reference>
<feature type="domain" description="STAS" evidence="6">
    <location>
        <begin position="430"/>
        <end position="538"/>
    </location>
</feature>